<feature type="domain" description="Ice-binding protein C-terminal" evidence="1">
    <location>
        <begin position="200"/>
        <end position="223"/>
    </location>
</feature>
<dbReference type="Proteomes" id="UP000002209">
    <property type="component" value="Chromosome"/>
</dbReference>
<dbReference type="HOGENOM" id="CLU_1458676_0_0_0"/>
<evidence type="ECO:0000259" key="1">
    <source>
        <dbReference type="Pfam" id="PF07589"/>
    </source>
</evidence>
<evidence type="ECO:0000313" key="3">
    <source>
        <dbReference type="Proteomes" id="UP000002209"/>
    </source>
</evidence>
<dbReference type="eggNOG" id="ENOG502ZRJV">
    <property type="taxonomic scope" value="Bacteria"/>
</dbReference>
<dbReference type="Pfam" id="PF07589">
    <property type="entry name" value="PEP-CTERM"/>
    <property type="match status" value="1"/>
</dbReference>
<name>C1ADY2_GEMAT</name>
<proteinExistence type="predicted"/>
<protein>
    <recommendedName>
        <fullName evidence="1">Ice-binding protein C-terminal domain-containing protein</fullName>
    </recommendedName>
</protein>
<dbReference type="InterPro" id="IPR013424">
    <property type="entry name" value="Ice-binding_C"/>
</dbReference>
<keyword evidence="3" id="KW-1185">Reference proteome</keyword>
<reference evidence="3" key="1">
    <citation type="submission" date="2006-03" db="EMBL/GenBank/DDBJ databases">
        <title>Complete genome sequence of Gemmatimonas aurantiaca T-27 that represents a novel phylum Gemmatimonadetes.</title>
        <authorList>
            <person name="Takasaki K."/>
            <person name="Ichikawa N."/>
            <person name="Miura H."/>
            <person name="Matsushita S."/>
            <person name="Watanabe Y."/>
            <person name="Oguchi A."/>
            <person name="Ankai A."/>
            <person name="Yashiro I."/>
            <person name="Takahashi M."/>
            <person name="Terui Y."/>
            <person name="Fukui S."/>
            <person name="Yokoyama H."/>
            <person name="Tanikawa S."/>
            <person name="Hanada S."/>
            <person name="Kamagata Y."/>
            <person name="Fujita N."/>
        </authorList>
    </citation>
    <scope>NUCLEOTIDE SEQUENCE [LARGE SCALE GENOMIC DNA]</scope>
    <source>
        <strain evidence="3">T-27 / DSM 14586 / JCM 11422 / NBRC 100505</strain>
    </source>
</reference>
<gene>
    <name evidence="2" type="ordered locus">GAU_3667</name>
</gene>
<evidence type="ECO:0000313" key="2">
    <source>
        <dbReference type="EMBL" id="BAH40709.1"/>
    </source>
</evidence>
<dbReference type="NCBIfam" id="TIGR02595">
    <property type="entry name" value="PEP_CTERM"/>
    <property type="match status" value="1"/>
</dbReference>
<dbReference type="KEGG" id="gau:GAU_3667"/>
<sequence>MFHAKCMTLERIYLFTMQQEKAMAPLRGKLVGTLLAVSALVGMGTPRAAEAQLSFWEFVGNCEDCARAAEERTYQVGGRLVLNNYVQGQMLTNNNFVSFTYEGSNLLDSFLVYTGLPPEAPVEPWVHALNLEGDGLQGSLISGGAQTLSMFFGDGLELTLADGQFFICGAKGDTYYAVACSWQQNQDFGTGSFIAQNVSTVPEPSTYALMAAGLGALLAFRRRRQAA</sequence>
<dbReference type="EMBL" id="AP009153">
    <property type="protein sequence ID" value="BAH40709.1"/>
    <property type="molecule type" value="Genomic_DNA"/>
</dbReference>
<organism evidence="2 3">
    <name type="scientific">Gemmatimonas aurantiaca (strain DSM 14586 / JCM 11422 / NBRC 100505 / T-27)</name>
    <dbReference type="NCBI Taxonomy" id="379066"/>
    <lineage>
        <taxon>Bacteria</taxon>
        <taxon>Pseudomonadati</taxon>
        <taxon>Gemmatimonadota</taxon>
        <taxon>Gemmatimonadia</taxon>
        <taxon>Gemmatimonadales</taxon>
        <taxon>Gemmatimonadaceae</taxon>
        <taxon>Gemmatimonas</taxon>
    </lineage>
</organism>
<dbReference type="AlphaFoldDB" id="C1ADY2"/>
<accession>C1ADY2</accession>